<keyword evidence="2" id="KW-0812">Transmembrane</keyword>
<dbReference type="PANTHER" id="PTHR14194">
    <property type="entry name" value="NITROGEN METABOLIC REGULATION PROTEIN NMR-RELATED"/>
    <property type="match status" value="1"/>
</dbReference>
<dbReference type="AlphaFoldDB" id="A0A9K3M7L1"/>
<proteinExistence type="predicted"/>
<feature type="compositionally biased region" description="Acidic residues" evidence="1">
    <location>
        <begin position="12"/>
        <end position="141"/>
    </location>
</feature>
<gene>
    <name evidence="4" type="ORF">IV203_013855</name>
</gene>
<evidence type="ECO:0000313" key="5">
    <source>
        <dbReference type="Proteomes" id="UP000693970"/>
    </source>
</evidence>
<feature type="domain" description="NAD(P)-binding" evidence="3">
    <location>
        <begin position="717"/>
        <end position="839"/>
    </location>
</feature>
<keyword evidence="2" id="KW-1133">Transmembrane helix</keyword>
<dbReference type="InterPro" id="IPR044163">
    <property type="entry name" value="SARED1-like"/>
</dbReference>
<reference evidence="4" key="2">
    <citation type="submission" date="2021-04" db="EMBL/GenBank/DDBJ databases">
        <authorList>
            <person name="Podell S."/>
        </authorList>
    </citation>
    <scope>NUCLEOTIDE SEQUENCE</scope>
    <source>
        <strain evidence="4">Hildebrandi</strain>
    </source>
</reference>
<evidence type="ECO:0000259" key="3">
    <source>
        <dbReference type="Pfam" id="PF13460"/>
    </source>
</evidence>
<reference evidence="4" key="1">
    <citation type="journal article" date="2021" name="Sci. Rep.">
        <title>Diploid genomic architecture of Nitzschia inconspicua, an elite biomass production diatom.</title>
        <authorList>
            <person name="Oliver A."/>
            <person name="Podell S."/>
            <person name="Pinowska A."/>
            <person name="Traller J.C."/>
            <person name="Smith S.R."/>
            <person name="McClure R."/>
            <person name="Beliaev A."/>
            <person name="Bohutskyi P."/>
            <person name="Hill E.A."/>
            <person name="Rabines A."/>
            <person name="Zheng H."/>
            <person name="Allen L.Z."/>
            <person name="Kuo A."/>
            <person name="Grigoriev I.V."/>
            <person name="Allen A.E."/>
            <person name="Hazlebeck D."/>
            <person name="Allen E.E."/>
        </authorList>
    </citation>
    <scope>NUCLEOTIDE SEQUENCE</scope>
    <source>
        <strain evidence="4">Hildebrandi</strain>
    </source>
</reference>
<feature type="region of interest" description="Disordered" evidence="1">
    <location>
        <begin position="858"/>
        <end position="885"/>
    </location>
</feature>
<name>A0A9K3M7L1_9STRA</name>
<dbReference type="GO" id="GO:0016491">
    <property type="term" value="F:oxidoreductase activity"/>
    <property type="evidence" value="ECO:0007669"/>
    <property type="project" value="InterPro"/>
</dbReference>
<feature type="region of interest" description="Disordered" evidence="1">
    <location>
        <begin position="182"/>
        <end position="207"/>
    </location>
</feature>
<feature type="compositionally biased region" description="Basic and acidic residues" evidence="1">
    <location>
        <begin position="142"/>
        <end position="152"/>
    </location>
</feature>
<feature type="region of interest" description="Disordered" evidence="1">
    <location>
        <begin position="1"/>
        <end position="152"/>
    </location>
</feature>
<feature type="transmembrane region" description="Helical" evidence="2">
    <location>
        <begin position="157"/>
        <end position="179"/>
    </location>
</feature>
<evidence type="ECO:0000256" key="1">
    <source>
        <dbReference type="SAM" id="MobiDB-lite"/>
    </source>
</evidence>
<dbReference type="Pfam" id="PF13460">
    <property type="entry name" value="NAD_binding_10"/>
    <property type="match status" value="1"/>
</dbReference>
<dbReference type="OrthoDB" id="419598at2759"/>
<protein>
    <submittedName>
        <fullName evidence="4">NAD-dependent epimerase/dehydratase</fullName>
    </submittedName>
</protein>
<accession>A0A9K3M7L1</accession>
<dbReference type="EMBL" id="JAGRRH010000001">
    <property type="protein sequence ID" value="KAG7374760.1"/>
    <property type="molecule type" value="Genomic_DNA"/>
</dbReference>
<keyword evidence="5" id="KW-1185">Reference proteome</keyword>
<dbReference type="CDD" id="cd05243">
    <property type="entry name" value="SDR_a5"/>
    <property type="match status" value="1"/>
</dbReference>
<organism evidence="4 5">
    <name type="scientific">Nitzschia inconspicua</name>
    <dbReference type="NCBI Taxonomy" id="303405"/>
    <lineage>
        <taxon>Eukaryota</taxon>
        <taxon>Sar</taxon>
        <taxon>Stramenopiles</taxon>
        <taxon>Ochrophyta</taxon>
        <taxon>Bacillariophyta</taxon>
        <taxon>Bacillariophyceae</taxon>
        <taxon>Bacillariophycidae</taxon>
        <taxon>Bacillariales</taxon>
        <taxon>Bacillariaceae</taxon>
        <taxon>Nitzschia</taxon>
    </lineage>
</organism>
<evidence type="ECO:0000256" key="2">
    <source>
        <dbReference type="SAM" id="Phobius"/>
    </source>
</evidence>
<evidence type="ECO:0000313" key="4">
    <source>
        <dbReference type="EMBL" id="KAG7374760.1"/>
    </source>
</evidence>
<keyword evidence="2" id="KW-0472">Membrane</keyword>
<sequence length="903" mass="98461">MTISKFYNDKSDSEEEDDSDDDDEEEEEEETTEGDSDDDDDETGEEETTDDDDDDDDETGEEETTEDGDDETAEEGDDDTKDENDEDDDDDDDDDDEDSGDDDDEDDSDEDTEDFEDEHDDDDDDDDEKSDSETPFVDEETDKAAPVDDSEGHRKKLALCLCACLIVLLIIAIGLGVGLSKKNDDPSPTPAPTPMPTAEPAPTPPPIRMPVSLPPRTFAPTLAQDDLQPEIILVSTADTTIYREGILAEEAHGTADTMLVQRGEAGNMDLPSAFSLVEFDLSETGTIVDLFDGSAKATLCLEHLPSTEPGRVATYATCQVLPTVDSSIETLTGGNASYVIPDDCEGGVVEFNVSSTDDELCFDVTSALVQPILTTRLRGRKRRQLQSMNSFLFLIDAPQQNVGQEGDRFYTRNAENSEYHPTLTITQNLATVSPSSNMTELPTFDMTEAPINGTVGDFDPCSICADGEILTSPDTVLDVPPELLPDGIPPEEANCGLVDELCSIGFCDPAVCNQLLDFTAVLGPLCGFNKVAFVTHNSHKSKSTAAKTEKFLHIPSNHFCSVEKNDMFPALTAQDPQSSKQATRVLVTGAAGKTGRLVLSKLEKDPRYEPKGLVRSEASAKQLVKNKDVNCPLEHVVIADITSPTFLEDLRPSLEHHGLDKLEAMIICTSAVPRISKLSFAAMLLKIPINFVRRKPLVDFRSMRFKWKHPNGYPEKVDYEGQVNQIELAKQLGISHVVVVSSMGGTDQDNFLNSVGKVKDKKTGKTTGNGDILLWKRRAEKYLVESGLDYTIIHPGGLIDTPGGKEEFVLDVDDQLYKGPNRSTRISREDLADLCVASLSVGKGQKVSFDCITRPIQPTSDNGAIPESINGDLSTTSSPDPPKSAEEALTKFLELSKTANYAL</sequence>
<dbReference type="InterPro" id="IPR016040">
    <property type="entry name" value="NAD(P)-bd_dom"/>
</dbReference>
<comment type="caution">
    <text evidence="4">The sequence shown here is derived from an EMBL/GenBank/DDBJ whole genome shotgun (WGS) entry which is preliminary data.</text>
</comment>
<feature type="compositionally biased region" description="Pro residues" evidence="1">
    <location>
        <begin position="187"/>
        <end position="207"/>
    </location>
</feature>
<dbReference type="PANTHER" id="PTHR14194:SF86">
    <property type="entry name" value="OS05G0110300 PROTEIN"/>
    <property type="match status" value="1"/>
</dbReference>
<dbReference type="Proteomes" id="UP000693970">
    <property type="component" value="Unassembled WGS sequence"/>
</dbReference>